<protein>
    <submittedName>
        <fullName evidence="2">Uncharacterized protein</fullName>
    </submittedName>
</protein>
<dbReference type="HOGENOM" id="CLU_2346248_0_0_1"/>
<evidence type="ECO:0000256" key="1">
    <source>
        <dbReference type="SAM" id="MobiDB-lite"/>
    </source>
</evidence>
<feature type="region of interest" description="Disordered" evidence="1">
    <location>
        <begin position="76"/>
        <end position="97"/>
    </location>
</feature>
<gene>
    <name evidence="2" type="ORF">ARB_05107</name>
</gene>
<dbReference type="Proteomes" id="UP000008866">
    <property type="component" value="Unassembled WGS sequence"/>
</dbReference>
<keyword evidence="3" id="KW-1185">Reference proteome</keyword>
<dbReference type="EMBL" id="ABSU01000002">
    <property type="protein sequence ID" value="EFE36169.1"/>
    <property type="molecule type" value="Genomic_DNA"/>
</dbReference>
<dbReference type="RefSeq" id="XP_003016814.1">
    <property type="nucleotide sequence ID" value="XM_003016768.1"/>
</dbReference>
<comment type="caution">
    <text evidence="2">The sequence shown here is derived from an EMBL/GenBank/DDBJ whole genome shotgun (WGS) entry which is preliminary data.</text>
</comment>
<dbReference type="GeneID" id="9526291"/>
<feature type="region of interest" description="Disordered" evidence="1">
    <location>
        <begin position="30"/>
        <end position="58"/>
    </location>
</feature>
<dbReference type="KEGG" id="abe:ARB_05107"/>
<name>D4ALB0_ARTBC</name>
<evidence type="ECO:0000313" key="2">
    <source>
        <dbReference type="EMBL" id="EFE36169.1"/>
    </source>
</evidence>
<organism evidence="2 3">
    <name type="scientific">Arthroderma benhamiae (strain ATCC MYA-4681 / CBS 112371)</name>
    <name type="common">Trichophyton mentagrophytes</name>
    <dbReference type="NCBI Taxonomy" id="663331"/>
    <lineage>
        <taxon>Eukaryota</taxon>
        <taxon>Fungi</taxon>
        <taxon>Dikarya</taxon>
        <taxon>Ascomycota</taxon>
        <taxon>Pezizomycotina</taxon>
        <taxon>Eurotiomycetes</taxon>
        <taxon>Eurotiomycetidae</taxon>
        <taxon>Onygenales</taxon>
        <taxon>Arthrodermataceae</taxon>
        <taxon>Trichophyton</taxon>
    </lineage>
</organism>
<dbReference type="AlphaFoldDB" id="D4ALB0"/>
<reference evidence="3" key="1">
    <citation type="journal article" date="2011" name="Genome Biol.">
        <title>Comparative and functional genomics provide insights into the pathogenicity of dermatophytic fungi.</title>
        <authorList>
            <person name="Burmester A."/>
            <person name="Shelest E."/>
            <person name="Gloeckner G."/>
            <person name="Heddergott C."/>
            <person name="Schindler S."/>
            <person name="Staib P."/>
            <person name="Heidel A."/>
            <person name="Felder M."/>
            <person name="Petzold A."/>
            <person name="Szafranski K."/>
            <person name="Feuermann M."/>
            <person name="Pedruzzi I."/>
            <person name="Priebe S."/>
            <person name="Groth M."/>
            <person name="Winkler R."/>
            <person name="Li W."/>
            <person name="Kniemeyer O."/>
            <person name="Schroeckh V."/>
            <person name="Hertweck C."/>
            <person name="Hube B."/>
            <person name="White T.C."/>
            <person name="Platzer M."/>
            <person name="Guthke R."/>
            <person name="Heitman J."/>
            <person name="Woestemeyer J."/>
            <person name="Zipfel P.F."/>
            <person name="Monod M."/>
            <person name="Brakhage A.A."/>
        </authorList>
    </citation>
    <scope>NUCLEOTIDE SEQUENCE [LARGE SCALE GENOMIC DNA]</scope>
    <source>
        <strain evidence="3">ATCC MYA-4681 / CBS 112371</strain>
    </source>
</reference>
<evidence type="ECO:0000313" key="3">
    <source>
        <dbReference type="Proteomes" id="UP000008866"/>
    </source>
</evidence>
<sequence>MGYRNGQFSAVDTSIWDHYAGRFPREWLHPDQRLQKSSSQETRKKKVAEGERKKEERKKKLMVKEIQIKRWECVVEGERGGQKREGKSSKRRSESSK</sequence>
<proteinExistence type="predicted"/>
<accession>D4ALB0</accession>